<keyword evidence="4" id="KW-0067">ATP-binding</keyword>
<evidence type="ECO:0000256" key="3">
    <source>
        <dbReference type="ARBA" id="ARBA00022741"/>
    </source>
</evidence>
<dbReference type="Proteomes" id="UP000002191">
    <property type="component" value="Chromosome"/>
</dbReference>
<feature type="domain" description="ABC transporter" evidence="5">
    <location>
        <begin position="3"/>
        <end position="236"/>
    </location>
</feature>
<dbReference type="EMBL" id="CP002431">
    <property type="protein sequence ID" value="ADU61905.1"/>
    <property type="molecule type" value="Genomic_DNA"/>
</dbReference>
<dbReference type="eggNOG" id="COG1120">
    <property type="taxonomic scope" value="Bacteria"/>
</dbReference>
<dbReference type="HOGENOM" id="CLU_000604_1_11_7"/>
<dbReference type="RefSeq" id="WP_013513836.1">
    <property type="nucleotide sequence ID" value="NC_014844.1"/>
</dbReference>
<dbReference type="InterPro" id="IPR027417">
    <property type="entry name" value="P-loop_NTPase"/>
</dbReference>
<dbReference type="PANTHER" id="PTHR42734:SF6">
    <property type="entry name" value="MOLYBDATE IMPORT ATP-BINDING PROTEIN MOLC"/>
    <property type="match status" value="1"/>
</dbReference>
<evidence type="ECO:0000256" key="4">
    <source>
        <dbReference type="ARBA" id="ARBA00022840"/>
    </source>
</evidence>
<protein>
    <submittedName>
        <fullName evidence="6">ABC transporter related protein</fullName>
    </submittedName>
</protein>
<dbReference type="GO" id="GO:0005524">
    <property type="term" value="F:ATP binding"/>
    <property type="evidence" value="ECO:0007669"/>
    <property type="project" value="UniProtKB-KW"/>
</dbReference>
<sequence>MILDIHGLGFTYNSHPVLDDVEFSLAGGELLAILGPNGVGKTTLLKCINAIHRPMRGAVMVEGRDVLGMRPSEIALSVGYVAQRNEPARLTVFDAVLMGRKPHIRWRVSKHDLEIVESALRRLHLDALAMRHIDQLSGGELQKVAIARALVQEPRLLLLDEPTSSLDLRSQVDILTMVRRVVDEHRIGAIMTMHDLNTALRYADKVLFLKDGAIHSRGLARDVTPEVIEEVYGVAVHIHHVHGHPLIVPAHDHSHATTEHHHALPHPR</sequence>
<evidence type="ECO:0000259" key="5">
    <source>
        <dbReference type="PROSITE" id="PS50893"/>
    </source>
</evidence>
<dbReference type="GO" id="GO:0016887">
    <property type="term" value="F:ATP hydrolysis activity"/>
    <property type="evidence" value="ECO:0007669"/>
    <property type="project" value="InterPro"/>
</dbReference>
<dbReference type="Gene3D" id="3.40.50.300">
    <property type="entry name" value="P-loop containing nucleotide triphosphate hydrolases"/>
    <property type="match status" value="1"/>
</dbReference>
<dbReference type="CDD" id="cd03214">
    <property type="entry name" value="ABC_Iron-Siderophores_B12_Hemin"/>
    <property type="match status" value="1"/>
</dbReference>
<dbReference type="PROSITE" id="PS50893">
    <property type="entry name" value="ABC_TRANSPORTER_2"/>
    <property type="match status" value="1"/>
</dbReference>
<keyword evidence="7" id="KW-1185">Reference proteome</keyword>
<evidence type="ECO:0000313" key="6">
    <source>
        <dbReference type="EMBL" id="ADU61905.1"/>
    </source>
</evidence>
<dbReference type="PANTHER" id="PTHR42734">
    <property type="entry name" value="METAL TRANSPORT SYSTEM ATP-BINDING PROTEIN TM_0124-RELATED"/>
    <property type="match status" value="1"/>
</dbReference>
<evidence type="ECO:0000256" key="1">
    <source>
        <dbReference type="ARBA" id="ARBA00005417"/>
    </source>
</evidence>
<comment type="similarity">
    <text evidence="1">Belongs to the ABC transporter superfamily.</text>
</comment>
<evidence type="ECO:0000256" key="2">
    <source>
        <dbReference type="ARBA" id="ARBA00022448"/>
    </source>
</evidence>
<dbReference type="InterPro" id="IPR003593">
    <property type="entry name" value="AAA+_ATPase"/>
</dbReference>
<dbReference type="Pfam" id="PF00005">
    <property type="entry name" value="ABC_tran"/>
    <property type="match status" value="1"/>
</dbReference>
<dbReference type="FunFam" id="3.40.50.300:FF:000134">
    <property type="entry name" value="Iron-enterobactin ABC transporter ATP-binding protein"/>
    <property type="match status" value="1"/>
</dbReference>
<proteinExistence type="inferred from homology"/>
<keyword evidence="2" id="KW-0813">Transport</keyword>
<dbReference type="AlphaFoldDB" id="E6VRX2"/>
<evidence type="ECO:0000313" key="7">
    <source>
        <dbReference type="Proteomes" id="UP000002191"/>
    </source>
</evidence>
<keyword evidence="3" id="KW-0547">Nucleotide-binding</keyword>
<dbReference type="OrthoDB" id="9809450at2"/>
<dbReference type="PROSITE" id="PS00211">
    <property type="entry name" value="ABC_TRANSPORTER_1"/>
    <property type="match status" value="1"/>
</dbReference>
<dbReference type="InterPro" id="IPR003439">
    <property type="entry name" value="ABC_transporter-like_ATP-bd"/>
</dbReference>
<name>E6VRX2_PSEA9</name>
<gene>
    <name evidence="6" type="ordered locus">Daes_0888</name>
</gene>
<reference evidence="6 7" key="2">
    <citation type="journal article" date="2014" name="Genome Announc.">
        <title>Complete Genome Sequence of the Subsurface, Mesophilic Sulfate-Reducing Bacterium Desulfovibrio aespoeensis Aspo-2.</title>
        <authorList>
            <person name="Pedersen K."/>
            <person name="Bengtsson A."/>
            <person name="Edlund J."/>
            <person name="Rabe L."/>
            <person name="Hazen T."/>
            <person name="Chakraborty R."/>
            <person name="Goodwin L."/>
            <person name="Shapiro N."/>
        </authorList>
    </citation>
    <scope>NUCLEOTIDE SEQUENCE [LARGE SCALE GENOMIC DNA]</scope>
    <source>
        <strain evidence="7">ATCC 700646 / DSM 10631 / Aspo-2</strain>
    </source>
</reference>
<organism evidence="6 7">
    <name type="scientific">Pseudodesulfovibrio aespoeensis (strain ATCC 700646 / DSM 10631 / Aspo-2)</name>
    <name type="common">Desulfovibrio aespoeensis</name>
    <dbReference type="NCBI Taxonomy" id="643562"/>
    <lineage>
        <taxon>Bacteria</taxon>
        <taxon>Pseudomonadati</taxon>
        <taxon>Thermodesulfobacteriota</taxon>
        <taxon>Desulfovibrionia</taxon>
        <taxon>Desulfovibrionales</taxon>
        <taxon>Desulfovibrionaceae</taxon>
    </lineage>
</organism>
<dbReference type="STRING" id="643562.Daes_0888"/>
<reference evidence="7" key="1">
    <citation type="submission" date="2010-12" db="EMBL/GenBank/DDBJ databases">
        <title>Complete sequence of Desulfovibrio aespoeensis Aspo-2.</title>
        <authorList>
            <consortium name="US DOE Joint Genome Institute"/>
            <person name="Lucas S."/>
            <person name="Copeland A."/>
            <person name="Lapidus A."/>
            <person name="Cheng J.-F."/>
            <person name="Goodwin L."/>
            <person name="Pitluck S."/>
            <person name="Chertkov O."/>
            <person name="Misra M."/>
            <person name="Detter J.C."/>
            <person name="Han C."/>
            <person name="Tapia R."/>
            <person name="Land M."/>
            <person name="Hauser L."/>
            <person name="Kyrpides N."/>
            <person name="Ivanova N."/>
            <person name="Ovchinnikova G."/>
            <person name="Pedersen K."/>
            <person name="Jagevall S."/>
            <person name="Hazen T."/>
            <person name="Woyke T."/>
        </authorList>
    </citation>
    <scope>NUCLEOTIDE SEQUENCE [LARGE SCALE GENOMIC DNA]</scope>
    <source>
        <strain evidence="7">ATCC 700646 / DSM 10631 / Aspo-2</strain>
    </source>
</reference>
<dbReference type="InterPro" id="IPR017871">
    <property type="entry name" value="ABC_transporter-like_CS"/>
</dbReference>
<accession>E6VRX2</accession>
<dbReference type="SMART" id="SM00382">
    <property type="entry name" value="AAA"/>
    <property type="match status" value="1"/>
</dbReference>
<dbReference type="SUPFAM" id="SSF52540">
    <property type="entry name" value="P-loop containing nucleoside triphosphate hydrolases"/>
    <property type="match status" value="1"/>
</dbReference>
<dbReference type="KEGG" id="das:Daes_0888"/>
<dbReference type="InterPro" id="IPR050153">
    <property type="entry name" value="Metal_Ion_Import_ABC"/>
</dbReference>